<protein>
    <recommendedName>
        <fullName evidence="3">SnoaL-like domain-containing protein</fullName>
    </recommendedName>
</protein>
<reference evidence="2" key="1">
    <citation type="journal article" date="2019" name="Int. J. Syst. Evol. Microbiol.">
        <title>The Global Catalogue of Microorganisms (GCM) 10K type strain sequencing project: providing services to taxonomists for standard genome sequencing and annotation.</title>
        <authorList>
            <consortium name="The Broad Institute Genomics Platform"/>
            <consortium name="The Broad Institute Genome Sequencing Center for Infectious Disease"/>
            <person name="Wu L."/>
            <person name="Ma J."/>
        </authorList>
    </citation>
    <scope>NUCLEOTIDE SEQUENCE [LARGE SCALE GENOMIC DNA]</scope>
    <source>
        <strain evidence="2">CGMCC 1.10106</strain>
    </source>
</reference>
<accession>A0ABQ1GXC8</accession>
<comment type="caution">
    <text evidence="1">The sequence shown here is derived from an EMBL/GenBank/DDBJ whole genome shotgun (WGS) entry which is preliminary data.</text>
</comment>
<organism evidence="1 2">
    <name type="scientific">Sphingomonas psychrolutea</name>
    <dbReference type="NCBI Taxonomy" id="1259676"/>
    <lineage>
        <taxon>Bacteria</taxon>
        <taxon>Pseudomonadati</taxon>
        <taxon>Pseudomonadota</taxon>
        <taxon>Alphaproteobacteria</taxon>
        <taxon>Sphingomonadales</taxon>
        <taxon>Sphingomonadaceae</taxon>
        <taxon>Sphingomonas</taxon>
    </lineage>
</organism>
<evidence type="ECO:0008006" key="3">
    <source>
        <dbReference type="Google" id="ProtNLM"/>
    </source>
</evidence>
<gene>
    <name evidence="1" type="ORF">GCM10011395_22750</name>
</gene>
<dbReference type="SUPFAM" id="SSF54427">
    <property type="entry name" value="NTF2-like"/>
    <property type="match status" value="1"/>
</dbReference>
<dbReference type="RefSeq" id="WP_188447554.1">
    <property type="nucleotide sequence ID" value="NZ_BMDW01000013.1"/>
</dbReference>
<sequence length="267" mass="28670">MIGELAPQAALLRGFAIDFLTSHDGAEVGRIMDPAYRLLIGGFLLDGRDDSYFPATAAQLAQFPGLCVTVHDAIIGTDHVAMRFTEHGASVRDEGRVAAWSGVTLFRIADGRLAEGWAEEDYFARKRQLKSGHCDPIRVPGAAPWDQPALASDAHVEAAVRNWLARPSFIFDPVVDEIVIGGPGFAALLDPSEVKINALFTAGPRAAFHLDLVGTYCGGFDDLDKATVGQAVRLRLAGMVDIENGAIVRAQISGDRLGLHRSLLKRG</sequence>
<evidence type="ECO:0000313" key="2">
    <source>
        <dbReference type="Proteomes" id="UP000618591"/>
    </source>
</evidence>
<dbReference type="InterPro" id="IPR009959">
    <property type="entry name" value="Cyclase_SnoaL-like"/>
</dbReference>
<name>A0ABQ1GXC8_9SPHN</name>
<dbReference type="InterPro" id="IPR032710">
    <property type="entry name" value="NTF2-like_dom_sf"/>
</dbReference>
<dbReference type="Pfam" id="PF07366">
    <property type="entry name" value="SnoaL"/>
    <property type="match status" value="1"/>
</dbReference>
<dbReference type="Proteomes" id="UP000618591">
    <property type="component" value="Unassembled WGS sequence"/>
</dbReference>
<evidence type="ECO:0000313" key="1">
    <source>
        <dbReference type="EMBL" id="GGA51859.1"/>
    </source>
</evidence>
<proteinExistence type="predicted"/>
<dbReference type="Gene3D" id="3.10.450.50">
    <property type="match status" value="1"/>
</dbReference>
<keyword evidence="2" id="KW-1185">Reference proteome</keyword>
<dbReference type="EMBL" id="BMDW01000013">
    <property type="protein sequence ID" value="GGA51859.1"/>
    <property type="molecule type" value="Genomic_DNA"/>
</dbReference>